<organism evidence="7 8">
    <name type="scientific">Candidula unifasciata</name>
    <dbReference type="NCBI Taxonomy" id="100452"/>
    <lineage>
        <taxon>Eukaryota</taxon>
        <taxon>Metazoa</taxon>
        <taxon>Spiralia</taxon>
        <taxon>Lophotrochozoa</taxon>
        <taxon>Mollusca</taxon>
        <taxon>Gastropoda</taxon>
        <taxon>Heterobranchia</taxon>
        <taxon>Euthyneura</taxon>
        <taxon>Panpulmonata</taxon>
        <taxon>Eupulmonata</taxon>
        <taxon>Stylommatophora</taxon>
        <taxon>Helicina</taxon>
        <taxon>Helicoidea</taxon>
        <taxon>Geomitridae</taxon>
        <taxon>Candidula</taxon>
    </lineage>
</organism>
<keyword evidence="3 5" id="KW-1133">Transmembrane helix</keyword>
<feature type="transmembrane region" description="Helical" evidence="5">
    <location>
        <begin position="215"/>
        <end position="243"/>
    </location>
</feature>
<proteinExistence type="predicted"/>
<dbReference type="PANTHER" id="PTHR46641">
    <property type="entry name" value="FMRFAMIDE RECEPTOR-RELATED"/>
    <property type="match status" value="1"/>
</dbReference>
<dbReference type="Gene3D" id="1.20.1070.10">
    <property type="entry name" value="Rhodopsin 7-helix transmembrane proteins"/>
    <property type="match status" value="1"/>
</dbReference>
<dbReference type="GO" id="GO:0004930">
    <property type="term" value="F:G protein-coupled receptor activity"/>
    <property type="evidence" value="ECO:0007669"/>
    <property type="project" value="InterPro"/>
</dbReference>
<feature type="transmembrane region" description="Helical" evidence="5">
    <location>
        <begin position="282"/>
        <end position="304"/>
    </location>
</feature>
<gene>
    <name evidence="7" type="ORF">CUNI_LOCUS18242</name>
</gene>
<evidence type="ECO:0000256" key="3">
    <source>
        <dbReference type="ARBA" id="ARBA00022989"/>
    </source>
</evidence>
<dbReference type="AlphaFoldDB" id="A0A8S3ZTP3"/>
<reference evidence="7" key="1">
    <citation type="submission" date="2021-04" db="EMBL/GenBank/DDBJ databases">
        <authorList>
            <consortium name="Molecular Ecology Group"/>
        </authorList>
    </citation>
    <scope>NUCLEOTIDE SEQUENCE</scope>
</reference>
<evidence type="ECO:0000256" key="4">
    <source>
        <dbReference type="ARBA" id="ARBA00023136"/>
    </source>
</evidence>
<dbReference type="PROSITE" id="PS50262">
    <property type="entry name" value="G_PROTEIN_RECEP_F1_2"/>
    <property type="match status" value="1"/>
</dbReference>
<keyword evidence="8" id="KW-1185">Reference proteome</keyword>
<comment type="caution">
    <text evidence="7">The sequence shown here is derived from an EMBL/GenBank/DDBJ whole genome shotgun (WGS) entry which is preliminary data.</text>
</comment>
<feature type="transmembrane region" description="Helical" evidence="5">
    <location>
        <begin position="324"/>
        <end position="347"/>
    </location>
</feature>
<name>A0A8S3ZTP3_9EUPU</name>
<evidence type="ECO:0000256" key="1">
    <source>
        <dbReference type="ARBA" id="ARBA00004370"/>
    </source>
</evidence>
<evidence type="ECO:0000256" key="5">
    <source>
        <dbReference type="SAM" id="Phobius"/>
    </source>
</evidence>
<sequence length="474" mass="53908">MTRTLSSYERNDTNLTLLFPSPPLSSSEEEGDIIATNEELLLITRFIVQKLCVPLVVLVGVIGNFLSVVVLTRKCMNSSTNSYLSALAVFDLLYLLFSFYLSLKHYQVFKYSPEYIYCFPFARVFTDMFANVSVVLTVTFTLERYVGVCHPMKGRILCTVERAKIITIVAAAFAILCTSPEFWEMEVTWEIKDNQSVPVATYTDFANQAGYAVGYYWFLVVIFTLLPLTLLCVFNGILIVTVVRAAEMRKQLTLLTPVSSDAPSNARTVPCQPREQQKITKILITIVIVFIVCQIPGALLLLYKTYTSLRNLHMTREQQNNLKIAGNVINLLIQINASINFILYSAISTKFRRVFYHIICNRKRWCYKRCQLWHHSTLSRSDGVKMSSFYGKTLLGLHHAHGARLHHAHGARLHHAHGARLHHRARLHHAHGARLHHAHGARLHHAHGARLHHAHGARLHHAHGQSREMCLLHC</sequence>
<dbReference type="Proteomes" id="UP000678393">
    <property type="component" value="Unassembled WGS sequence"/>
</dbReference>
<dbReference type="EMBL" id="CAJHNH020005557">
    <property type="protein sequence ID" value="CAG5132684.1"/>
    <property type="molecule type" value="Genomic_DNA"/>
</dbReference>
<evidence type="ECO:0000256" key="2">
    <source>
        <dbReference type="ARBA" id="ARBA00022692"/>
    </source>
</evidence>
<feature type="transmembrane region" description="Helical" evidence="5">
    <location>
        <begin position="163"/>
        <end position="183"/>
    </location>
</feature>
<dbReference type="GO" id="GO:0016020">
    <property type="term" value="C:membrane"/>
    <property type="evidence" value="ECO:0007669"/>
    <property type="project" value="UniProtKB-SubCell"/>
</dbReference>
<comment type="subcellular location">
    <subcellularLocation>
        <location evidence="1">Membrane</location>
    </subcellularLocation>
</comment>
<evidence type="ECO:0000259" key="6">
    <source>
        <dbReference type="PROSITE" id="PS50262"/>
    </source>
</evidence>
<feature type="transmembrane region" description="Helical" evidence="5">
    <location>
        <begin position="83"/>
        <end position="101"/>
    </location>
</feature>
<dbReference type="InterPro" id="IPR052954">
    <property type="entry name" value="GPCR-Ligand_Int"/>
</dbReference>
<feature type="transmembrane region" description="Helical" evidence="5">
    <location>
        <begin position="47"/>
        <end position="71"/>
    </location>
</feature>
<keyword evidence="2 5" id="KW-0812">Transmembrane</keyword>
<dbReference type="OrthoDB" id="10011262at2759"/>
<evidence type="ECO:0000313" key="7">
    <source>
        <dbReference type="EMBL" id="CAG5132684.1"/>
    </source>
</evidence>
<protein>
    <recommendedName>
        <fullName evidence="6">G-protein coupled receptors family 1 profile domain-containing protein</fullName>
    </recommendedName>
</protein>
<keyword evidence="4 5" id="KW-0472">Membrane</keyword>
<evidence type="ECO:0000313" key="8">
    <source>
        <dbReference type="Proteomes" id="UP000678393"/>
    </source>
</evidence>
<dbReference type="CDD" id="cd14978">
    <property type="entry name" value="7tmA_FMRFamide_R-like"/>
    <property type="match status" value="1"/>
</dbReference>
<dbReference type="InterPro" id="IPR017452">
    <property type="entry name" value="GPCR_Rhodpsn_7TM"/>
</dbReference>
<dbReference type="SUPFAM" id="SSF81321">
    <property type="entry name" value="Family A G protein-coupled receptor-like"/>
    <property type="match status" value="1"/>
</dbReference>
<dbReference type="Pfam" id="PF00001">
    <property type="entry name" value="7tm_1"/>
    <property type="match status" value="1"/>
</dbReference>
<dbReference type="PANTHER" id="PTHR46641:SF22">
    <property type="entry name" value="PROCTOLIN RECEPTOR, ISOFORM A"/>
    <property type="match status" value="1"/>
</dbReference>
<accession>A0A8S3ZTP3</accession>
<dbReference type="InterPro" id="IPR000276">
    <property type="entry name" value="GPCR_Rhodpsn"/>
</dbReference>
<dbReference type="PRINTS" id="PR00237">
    <property type="entry name" value="GPCRRHODOPSN"/>
</dbReference>
<feature type="domain" description="G-protein coupled receptors family 1 profile" evidence="6">
    <location>
        <begin position="63"/>
        <end position="344"/>
    </location>
</feature>